<organism evidence="2 3">
    <name type="scientific">Fluviispira sanaruensis</name>
    <dbReference type="NCBI Taxonomy" id="2493639"/>
    <lineage>
        <taxon>Bacteria</taxon>
        <taxon>Pseudomonadati</taxon>
        <taxon>Bdellovibrionota</taxon>
        <taxon>Oligoflexia</taxon>
        <taxon>Silvanigrellales</taxon>
        <taxon>Silvanigrellaceae</taxon>
        <taxon>Fluviispira</taxon>
    </lineage>
</organism>
<dbReference type="AlphaFoldDB" id="A0A4V0P2G3"/>
<proteinExistence type="predicted"/>
<name>A0A4V0P2G3_FLUSA</name>
<feature type="chain" id="PRO_5020414484" evidence="1">
    <location>
        <begin position="19"/>
        <end position="366"/>
    </location>
</feature>
<evidence type="ECO:0000313" key="2">
    <source>
        <dbReference type="EMBL" id="BBH53127.1"/>
    </source>
</evidence>
<dbReference type="KEGG" id="sbf:JCM31447_15700"/>
<keyword evidence="1" id="KW-0732">Signal</keyword>
<dbReference type="SUPFAM" id="SSF75011">
    <property type="entry name" value="3-carboxy-cis,cis-mucoante lactonizing enzyme"/>
    <property type="match status" value="1"/>
</dbReference>
<evidence type="ECO:0000256" key="1">
    <source>
        <dbReference type="SAM" id="SignalP"/>
    </source>
</evidence>
<keyword evidence="3" id="KW-1185">Reference proteome</keyword>
<reference evidence="2 3" key="1">
    <citation type="submission" date="2018-12" db="EMBL/GenBank/DDBJ databases">
        <title>Rubrispira sanarue gen. nov., sp., nov., a member of the order Silvanigrellales, isolated from a brackish lake in Hamamatsu Japan.</title>
        <authorList>
            <person name="Maejima Y."/>
            <person name="Iino T."/>
            <person name="Muraguchi Y."/>
            <person name="Fukuda K."/>
            <person name="Nojiri H."/>
            <person name="Ohkuma M."/>
            <person name="Moriuchi R."/>
            <person name="Dohra H."/>
            <person name="Kimbara K."/>
            <person name="Shintani M."/>
        </authorList>
    </citation>
    <scope>NUCLEOTIDE SEQUENCE [LARGE SCALE GENOMIC DNA]</scope>
    <source>
        <strain evidence="2 3">RF1110005</strain>
    </source>
</reference>
<dbReference type="OrthoDB" id="6179211at2"/>
<dbReference type="Proteomes" id="UP000291236">
    <property type="component" value="Chromosome"/>
</dbReference>
<dbReference type="EMBL" id="AP019368">
    <property type="protein sequence ID" value="BBH53127.1"/>
    <property type="molecule type" value="Genomic_DNA"/>
</dbReference>
<feature type="signal peptide" evidence="1">
    <location>
        <begin position="1"/>
        <end position="18"/>
    </location>
</feature>
<sequence>MIKSFSYLFILSCLSISAHNINLYAIQKDSAYIKNSGVLKCFPEDTRTIKNGKEVQAHCEASAVAFANNMLIFANDKPILKPYSPVFSINYTNIFSPIADQLVTPLTHPNFIEPRKIEDFSVSLDNKYIFATTAFDWEKPEEPKDYNGMLIYWLSDDFNNVKTISVLENGVENENIRSYLNSVVKLPYYKIEGLAILPNNKILLGIREKGESYKKFSYAIEMISVSYQEIEGKIYLNNDFKLAYSFNNSKDFVSENVGLSSIEWDKYNDRLLLLTSYEDQDENIGAYLWSLDSNDLEKGNAPVLVKDNSKPFSLNNKAEGLTVLNDHEVFIINDDDRVLKNSLINGVELTRKTNEAIFNIVEFKNN</sequence>
<gene>
    <name evidence="2" type="ORF">JCM31447_15700</name>
</gene>
<dbReference type="RefSeq" id="WP_130608354.1">
    <property type="nucleotide sequence ID" value="NZ_AP019368.1"/>
</dbReference>
<accession>A0A4V0P2G3</accession>
<protein>
    <submittedName>
        <fullName evidence="2">Uncharacterized protein</fullName>
    </submittedName>
</protein>
<evidence type="ECO:0000313" key="3">
    <source>
        <dbReference type="Proteomes" id="UP000291236"/>
    </source>
</evidence>